<dbReference type="OrthoDB" id="1495777at2"/>
<organism evidence="3 4">
    <name type="scientific">Hydrogenoanaerobacterium saccharovorans</name>
    <dbReference type="NCBI Taxonomy" id="474960"/>
    <lineage>
        <taxon>Bacteria</taxon>
        <taxon>Bacillati</taxon>
        <taxon>Bacillota</taxon>
        <taxon>Clostridia</taxon>
        <taxon>Eubacteriales</taxon>
        <taxon>Oscillospiraceae</taxon>
        <taxon>Hydrogenoanaerobacterium</taxon>
    </lineage>
</organism>
<dbReference type="STRING" id="474960.SAMN05216180_1801"/>
<dbReference type="InterPro" id="IPR056645">
    <property type="entry name" value="DUF7743"/>
</dbReference>
<feature type="chain" id="PRO_5038937802" description="DUF7743 domain-containing protein" evidence="1">
    <location>
        <begin position="27"/>
        <end position="553"/>
    </location>
</feature>
<dbReference type="Proteomes" id="UP000199158">
    <property type="component" value="Unassembled WGS sequence"/>
</dbReference>
<dbReference type="EMBL" id="FOCG01000001">
    <property type="protein sequence ID" value="SEM79913.1"/>
    <property type="molecule type" value="Genomic_DNA"/>
</dbReference>
<feature type="domain" description="DUF7743" evidence="2">
    <location>
        <begin position="291"/>
        <end position="417"/>
    </location>
</feature>
<evidence type="ECO:0000313" key="3">
    <source>
        <dbReference type="EMBL" id="SEM79913.1"/>
    </source>
</evidence>
<accession>A0A1H8BAR0</accession>
<sequence>MKQHLKTVLAVTLAATMAAGSTTAFAVQAKAADQTDWTPPVLNHISIDKTTVGASGVFTLTVKAADDKSGIKNVSVTFRNSSNDHTISAVMLSRDYDAATDVYQKEVTIPAFEPSGNFVLHSVTLNDNAKNSQTYSAQGSLSKANHNLPLEQELGFAVTQQKETGKAPKISSIALDKTTVYGNNNVYVTVKTDTAAAIDRIALTFKNEDSDRTQILTLQETNRIAAGVYRGNIEIEQYEPEGEFVLKSAMLTDKAKNKEKYLPQQEIEDDKKWDYFALPQEPSFTVSNKNADNIAPTLTSVSIDKTTANAGGKIVVSAKANDNLSGVKQISVRFKNKSNDRILAVSMLSKNDYNPSTGCYVKALDIGRHEQAGNFELYRVLVSDEAGNRQYYGPESEQDDHCEFELLPQEPHFQVESQGKAADTTAPELDSVTFNQAGVDAPGKLTVSVKASDDHSGIRRIYLRFKNEENGRSMSIGFSPKDYNPITKCYEGTLSIEKNERSGTFDLVSAKVTDNAKNSTTYCPKDIMDTDDEEEDRVKLPRDVGFYVNGKED</sequence>
<evidence type="ECO:0000256" key="1">
    <source>
        <dbReference type="SAM" id="SignalP"/>
    </source>
</evidence>
<keyword evidence="4" id="KW-1185">Reference proteome</keyword>
<keyword evidence="1" id="KW-0732">Signal</keyword>
<dbReference type="RefSeq" id="WP_092753725.1">
    <property type="nucleotide sequence ID" value="NZ_FOCG01000001.1"/>
</dbReference>
<protein>
    <recommendedName>
        <fullName evidence="2">DUF7743 domain-containing protein</fullName>
    </recommendedName>
</protein>
<feature type="signal peptide" evidence="1">
    <location>
        <begin position="1"/>
        <end position="26"/>
    </location>
</feature>
<evidence type="ECO:0000313" key="4">
    <source>
        <dbReference type="Proteomes" id="UP000199158"/>
    </source>
</evidence>
<gene>
    <name evidence="3" type="ORF">SAMN05216180_1801</name>
</gene>
<name>A0A1H8BAR0_9FIRM</name>
<proteinExistence type="predicted"/>
<dbReference type="Pfam" id="PF24893">
    <property type="entry name" value="DUF7743"/>
    <property type="match status" value="1"/>
</dbReference>
<evidence type="ECO:0000259" key="2">
    <source>
        <dbReference type="Pfam" id="PF24893"/>
    </source>
</evidence>
<dbReference type="AlphaFoldDB" id="A0A1H8BAR0"/>
<reference evidence="3 4" key="1">
    <citation type="submission" date="2016-10" db="EMBL/GenBank/DDBJ databases">
        <authorList>
            <person name="de Groot N.N."/>
        </authorList>
    </citation>
    <scope>NUCLEOTIDE SEQUENCE [LARGE SCALE GENOMIC DNA]</scope>
    <source>
        <strain evidence="3 4">CGMCC 1.5070</strain>
    </source>
</reference>